<sequence>MFTFSGLFKLFRDKKSFFPKRFNVFLFGLISSCITGNYKGEILMFPEKLSNFPLRAAISSKA</sequence>
<accession>A0ABW6CJA6</accession>
<protein>
    <recommendedName>
        <fullName evidence="3">Lipoprotein</fullName>
    </recommendedName>
</protein>
<name>A0ABW6CJA6_RAHSY</name>
<dbReference type="RefSeq" id="WP_379671385.1">
    <property type="nucleotide sequence ID" value="NZ_JBHUCH010000092.1"/>
</dbReference>
<organism evidence="1 2">
    <name type="scientific">Rahnella sp. (strain Y9602)</name>
    <dbReference type="NCBI Taxonomy" id="2703885"/>
    <lineage>
        <taxon>Bacteria</taxon>
        <taxon>Pseudomonadati</taxon>
        <taxon>Pseudomonadota</taxon>
        <taxon>Gammaproteobacteria</taxon>
        <taxon>Enterobacterales</taxon>
        <taxon>Yersiniaceae</taxon>
        <taxon>Rahnella</taxon>
    </lineage>
</organism>
<reference evidence="1 2" key="1">
    <citation type="submission" date="2024-09" db="EMBL/GenBank/DDBJ databases">
        <title>Genomes of Rahnella.</title>
        <authorList>
            <person name="Mnguni F.C."/>
            <person name="Shin G.Y."/>
            <person name="Coutinho T."/>
        </authorList>
    </citation>
    <scope>NUCLEOTIDE SEQUENCE [LARGE SCALE GENOMIC DNA]</scope>
    <source>
        <strain evidence="1 2">20WA0057</strain>
    </source>
</reference>
<comment type="caution">
    <text evidence="1">The sequence shown here is derived from an EMBL/GenBank/DDBJ whole genome shotgun (WGS) entry which is preliminary data.</text>
</comment>
<gene>
    <name evidence="1" type="ORF">ACFPK4_27725</name>
</gene>
<evidence type="ECO:0008006" key="3">
    <source>
        <dbReference type="Google" id="ProtNLM"/>
    </source>
</evidence>
<proteinExistence type="predicted"/>
<keyword evidence="2" id="KW-1185">Reference proteome</keyword>
<evidence type="ECO:0000313" key="1">
    <source>
        <dbReference type="EMBL" id="MFD3227316.1"/>
    </source>
</evidence>
<dbReference type="Proteomes" id="UP001598201">
    <property type="component" value="Unassembled WGS sequence"/>
</dbReference>
<evidence type="ECO:0000313" key="2">
    <source>
        <dbReference type="Proteomes" id="UP001598201"/>
    </source>
</evidence>
<dbReference type="EMBL" id="JBHUCJ010000228">
    <property type="protein sequence ID" value="MFD3227316.1"/>
    <property type="molecule type" value="Genomic_DNA"/>
</dbReference>
<feature type="non-terminal residue" evidence="1">
    <location>
        <position position="62"/>
    </location>
</feature>